<keyword evidence="1" id="KW-0479">Metal-binding</keyword>
<organism evidence="4 5">
    <name type="scientific">Dichanthelium oligosanthes</name>
    <dbReference type="NCBI Taxonomy" id="888268"/>
    <lineage>
        <taxon>Eukaryota</taxon>
        <taxon>Viridiplantae</taxon>
        <taxon>Streptophyta</taxon>
        <taxon>Embryophyta</taxon>
        <taxon>Tracheophyta</taxon>
        <taxon>Spermatophyta</taxon>
        <taxon>Magnoliopsida</taxon>
        <taxon>Liliopsida</taxon>
        <taxon>Poales</taxon>
        <taxon>Poaceae</taxon>
        <taxon>PACMAD clade</taxon>
        <taxon>Panicoideae</taxon>
        <taxon>Panicodae</taxon>
        <taxon>Paniceae</taxon>
        <taxon>Dichantheliinae</taxon>
        <taxon>Dichanthelium</taxon>
    </lineage>
</organism>
<dbReference type="EMBL" id="LWDX02042473">
    <property type="protein sequence ID" value="OEL23463.1"/>
    <property type="molecule type" value="Genomic_DNA"/>
</dbReference>
<dbReference type="GO" id="GO:0008270">
    <property type="term" value="F:zinc ion binding"/>
    <property type="evidence" value="ECO:0007669"/>
    <property type="project" value="UniProtKB-KW"/>
</dbReference>
<accession>A0A1E5VE86</accession>
<evidence type="ECO:0000259" key="3">
    <source>
        <dbReference type="PROSITE" id="PS50157"/>
    </source>
</evidence>
<keyword evidence="5" id="KW-1185">Reference proteome</keyword>
<dbReference type="OrthoDB" id="1915958at2759"/>
<sequence length="231" mass="22835">MNDSPSQAAANLSLTLAPAPGSAGGGGGGGGGGATACVDGKDVRLFPCLFCNKKFLKSQALGGHQNAHKKERSIGWNPYFYMAPQPNAAPPSPTGYAGYAGVGAAGAAAGATPGGGVAGGIPAHAYAAGHGHGYAPVPAPFAIASHSSSVVGSGGLQYYAPHEAAAAEAAAAGVSAGTATASDAFVPFRSIYPIYITLSESPLLPDKSPGRRRRAVRRPARAPQRGEDGLD</sequence>
<keyword evidence="1" id="KW-0862">Zinc</keyword>
<dbReference type="AlphaFoldDB" id="A0A1E5VE86"/>
<dbReference type="InterPro" id="IPR036236">
    <property type="entry name" value="Znf_C2H2_sf"/>
</dbReference>
<dbReference type="InterPro" id="IPR013087">
    <property type="entry name" value="Znf_C2H2_type"/>
</dbReference>
<proteinExistence type="predicted"/>
<gene>
    <name evidence="4" type="ORF">BAE44_0015518</name>
</gene>
<dbReference type="InterPro" id="IPR045320">
    <property type="entry name" value="JAGGED/SL1-like"/>
</dbReference>
<feature type="compositionally biased region" description="Basic residues" evidence="2">
    <location>
        <begin position="210"/>
        <end position="220"/>
    </location>
</feature>
<evidence type="ECO:0000313" key="4">
    <source>
        <dbReference type="EMBL" id="OEL23463.1"/>
    </source>
</evidence>
<dbReference type="PANTHER" id="PTHR45730">
    <property type="entry name" value="ZINC FINGER PROTEIN JAGGED"/>
    <property type="match status" value="1"/>
</dbReference>
<reference evidence="4 5" key="1">
    <citation type="submission" date="2016-09" db="EMBL/GenBank/DDBJ databases">
        <title>The draft genome of Dichanthelium oligosanthes: A C3 panicoid grass species.</title>
        <authorList>
            <person name="Studer A.J."/>
            <person name="Schnable J.C."/>
            <person name="Brutnell T.P."/>
        </authorList>
    </citation>
    <scope>NUCLEOTIDE SEQUENCE [LARGE SCALE GENOMIC DNA]</scope>
    <source>
        <strain evidence="5">cv. Kellogg 1175</strain>
        <tissue evidence="4">Leaf</tissue>
    </source>
</reference>
<name>A0A1E5VE86_9POAL</name>
<feature type="region of interest" description="Disordered" evidence="2">
    <location>
        <begin position="201"/>
        <end position="231"/>
    </location>
</feature>
<dbReference type="GO" id="GO:0003700">
    <property type="term" value="F:DNA-binding transcription factor activity"/>
    <property type="evidence" value="ECO:0007669"/>
    <property type="project" value="InterPro"/>
</dbReference>
<dbReference type="STRING" id="888268.A0A1E5VE86"/>
<evidence type="ECO:0000256" key="1">
    <source>
        <dbReference type="PROSITE-ProRule" id="PRU00042"/>
    </source>
</evidence>
<protein>
    <recommendedName>
        <fullName evidence="3">C2H2-type domain-containing protein</fullName>
    </recommendedName>
</protein>
<evidence type="ECO:0000313" key="5">
    <source>
        <dbReference type="Proteomes" id="UP000095767"/>
    </source>
</evidence>
<dbReference type="PROSITE" id="PS50157">
    <property type="entry name" value="ZINC_FINGER_C2H2_2"/>
    <property type="match status" value="1"/>
</dbReference>
<evidence type="ECO:0000256" key="2">
    <source>
        <dbReference type="SAM" id="MobiDB-lite"/>
    </source>
</evidence>
<dbReference type="SUPFAM" id="SSF57667">
    <property type="entry name" value="beta-beta-alpha zinc fingers"/>
    <property type="match status" value="1"/>
</dbReference>
<feature type="domain" description="C2H2-type" evidence="3">
    <location>
        <begin position="46"/>
        <end position="73"/>
    </location>
</feature>
<dbReference type="PROSITE" id="PS00028">
    <property type="entry name" value="ZINC_FINGER_C2H2_1"/>
    <property type="match status" value="1"/>
</dbReference>
<comment type="caution">
    <text evidence="4">The sequence shown here is derived from an EMBL/GenBank/DDBJ whole genome shotgun (WGS) entry which is preliminary data.</text>
</comment>
<dbReference type="PANTHER" id="PTHR45730:SF120">
    <property type="entry name" value="OS03G0786400 PROTEIN"/>
    <property type="match status" value="1"/>
</dbReference>
<dbReference type="Proteomes" id="UP000095767">
    <property type="component" value="Unassembled WGS sequence"/>
</dbReference>
<keyword evidence="1" id="KW-0863">Zinc-finger</keyword>